<comment type="caution">
    <text evidence="4">The sequence shown here is derived from an EMBL/GenBank/DDBJ whole genome shotgun (WGS) entry which is preliminary data.</text>
</comment>
<keyword evidence="2 4" id="KW-0378">Hydrolase</keyword>
<dbReference type="PROSITE" id="PS51257">
    <property type="entry name" value="PROKAR_LIPOPROTEIN"/>
    <property type="match status" value="1"/>
</dbReference>
<dbReference type="InterPro" id="IPR038772">
    <property type="entry name" value="Sph/SMPD2-like"/>
</dbReference>
<organism evidence="4 5">
    <name type="scientific">Leptospira noguchii serovar Panama str. CZ214</name>
    <dbReference type="NCBI Taxonomy" id="1001595"/>
    <lineage>
        <taxon>Bacteria</taxon>
        <taxon>Pseudomonadati</taxon>
        <taxon>Spirochaetota</taxon>
        <taxon>Spirochaetia</taxon>
        <taxon>Leptospirales</taxon>
        <taxon>Leptospiraceae</taxon>
        <taxon>Leptospira</taxon>
    </lineage>
</organism>
<dbReference type="GO" id="GO:0004767">
    <property type="term" value="F:sphingomyelin phosphodiesterase activity"/>
    <property type="evidence" value="ECO:0007669"/>
    <property type="project" value="UniProtKB-EC"/>
</dbReference>
<dbReference type="RefSeq" id="WP_020980169.1">
    <property type="nucleotide sequence ID" value="NZ_AKWY02000003.1"/>
</dbReference>
<dbReference type="InterPro" id="IPR017766">
    <property type="entry name" value="Sphingomyelinase/PLipase_C"/>
</dbReference>
<dbReference type="InterPro" id="IPR036691">
    <property type="entry name" value="Endo/exonu/phosph_ase_sf"/>
</dbReference>
<name>T0GXF0_9LEPT</name>
<evidence type="ECO:0000259" key="3">
    <source>
        <dbReference type="Pfam" id="PF03372"/>
    </source>
</evidence>
<gene>
    <name evidence="4" type="primary">sph_3</name>
    <name evidence="4" type="ORF">LEP1GSC059_2558</name>
</gene>
<dbReference type="GeneID" id="23200284"/>
<reference evidence="4 5" key="1">
    <citation type="submission" date="2013-05" db="EMBL/GenBank/DDBJ databases">
        <authorList>
            <person name="Harkins D.M."/>
            <person name="Durkin A.S."/>
            <person name="Brinkac L.M."/>
            <person name="Haft D.H."/>
            <person name="Selengut J.D."/>
            <person name="Sanka R."/>
            <person name="DePew J."/>
            <person name="Purushe J."/>
            <person name="Hartskeerl R.A."/>
            <person name="Ahmed A."/>
            <person name="van der Linden H."/>
            <person name="Goris M.G.A."/>
            <person name="Vinetz J.M."/>
            <person name="Sutton G.G."/>
            <person name="Nierman W.C."/>
            <person name="Fouts D.E."/>
        </authorList>
    </citation>
    <scope>NUCLEOTIDE SEQUENCE [LARGE SCALE GENOMIC DNA]</scope>
    <source>
        <strain evidence="4 5">CZ214</strain>
    </source>
</reference>
<dbReference type="InterPro" id="IPR005135">
    <property type="entry name" value="Endo/exonuclease/phosphatase"/>
</dbReference>
<dbReference type="Pfam" id="PF03372">
    <property type="entry name" value="Exo_endo_phos"/>
    <property type="match status" value="1"/>
</dbReference>
<dbReference type="CDD" id="cd09078">
    <property type="entry name" value="nSMase"/>
    <property type="match status" value="1"/>
</dbReference>
<dbReference type="Gene3D" id="3.60.10.10">
    <property type="entry name" value="Endonuclease/exonuclease/phosphatase"/>
    <property type="match status" value="1"/>
</dbReference>
<evidence type="ECO:0000256" key="2">
    <source>
        <dbReference type="ARBA" id="ARBA00022801"/>
    </source>
</evidence>
<dbReference type="NCBIfam" id="TIGR03395">
    <property type="entry name" value="sphingomy"/>
    <property type="match status" value="1"/>
</dbReference>
<dbReference type="PANTHER" id="PTHR16320:SF23">
    <property type="entry name" value="SPHINGOMYELINASE C 1"/>
    <property type="match status" value="1"/>
</dbReference>
<dbReference type="Proteomes" id="UP000015442">
    <property type="component" value="Unassembled WGS sequence"/>
</dbReference>
<proteinExistence type="predicted"/>
<protein>
    <submittedName>
        <fullName evidence="4">Sphingomyelin phosphodiesterase</fullName>
        <ecNumber evidence="4">3.1.4.12</ecNumber>
    </submittedName>
</protein>
<feature type="domain" description="Endonuclease/exonuclease/phosphatase" evidence="3">
    <location>
        <begin position="79"/>
        <end position="352"/>
    </location>
</feature>
<dbReference type="EMBL" id="AKWY02000003">
    <property type="protein sequence ID" value="EQA73617.1"/>
    <property type="molecule type" value="Genomic_DNA"/>
</dbReference>
<dbReference type="SUPFAM" id="SSF56219">
    <property type="entry name" value="DNase I-like"/>
    <property type="match status" value="1"/>
</dbReference>
<evidence type="ECO:0000256" key="1">
    <source>
        <dbReference type="ARBA" id="ARBA00022729"/>
    </source>
</evidence>
<accession>T0GXF0</accession>
<sequence>MRINKITNLRFILNVSLSFFFLVGCLSDKQSLSKDVMTTLSLVYNETTNIDSLNQKSASNTYSTDMESVKEAPVGIKILTHNIFMLPKGIANWAHQDRAKQIANADYIKNQDVIVFDEAFDTNSRKILLEGIRFQYPYQTDVIGRAKNNWDETLGFYRLDAFLNGGVVIVSKWPIEEKIQYIFNDPGCGADWLANKGFAYVRINKNGKKFHVIGTHVQAQDSTCADLGVSTRENQFNDIRNFIRSKNIPKDETVLIAGDLNVIKGSSEYFNMIFSLNVNEPKYIGVPYTWDTKTNAIAAYGFEKENPVYLDYILVSKSHAQPPIWQNLAYDPITIQTWTAFGGYTSDELSDHYPVYGFVYADSSTPTKSGHKRKYDQVSFQSATNGKFIQADPNRKDGWLKADTKIKTDFTKFNLLQKGNPNQSCLKSGPIRVEPTHSLNYFWNWWLGGGSGNYGYYPKFNDPSKRLEILVLGEKCLENGSKIVFKDYDTDSGEFYHLTAWNKGSWKEHLYLWSHSINEKEIFYVQLNSTLPKDWSKDLIYR</sequence>
<evidence type="ECO:0000313" key="4">
    <source>
        <dbReference type="EMBL" id="EQA73617.1"/>
    </source>
</evidence>
<dbReference type="EC" id="3.1.4.12" evidence="4"/>
<dbReference type="GO" id="GO:0005576">
    <property type="term" value="C:extracellular region"/>
    <property type="evidence" value="ECO:0007669"/>
    <property type="project" value="InterPro"/>
</dbReference>
<dbReference type="AlphaFoldDB" id="T0GXF0"/>
<evidence type="ECO:0000313" key="5">
    <source>
        <dbReference type="Proteomes" id="UP000015442"/>
    </source>
</evidence>
<keyword evidence="1" id="KW-0732">Signal</keyword>
<dbReference type="PANTHER" id="PTHR16320">
    <property type="entry name" value="SPHINGOMYELINASE FAMILY MEMBER"/>
    <property type="match status" value="1"/>
</dbReference>